<accession>L8GQ57</accession>
<dbReference type="EMBL" id="KB008044">
    <property type="protein sequence ID" value="ELR14788.1"/>
    <property type="molecule type" value="Genomic_DNA"/>
</dbReference>
<proteinExistence type="predicted"/>
<evidence type="ECO:0000313" key="2">
    <source>
        <dbReference type="Proteomes" id="UP000011083"/>
    </source>
</evidence>
<organism evidence="1 2">
    <name type="scientific">Acanthamoeba castellanii (strain ATCC 30010 / Neff)</name>
    <dbReference type="NCBI Taxonomy" id="1257118"/>
    <lineage>
        <taxon>Eukaryota</taxon>
        <taxon>Amoebozoa</taxon>
        <taxon>Discosea</taxon>
        <taxon>Longamoebia</taxon>
        <taxon>Centramoebida</taxon>
        <taxon>Acanthamoebidae</taxon>
        <taxon>Acanthamoeba</taxon>
    </lineage>
</organism>
<reference evidence="1 2" key="1">
    <citation type="journal article" date="2013" name="Genome Biol.">
        <title>Genome of Acanthamoeba castellanii highlights extensive lateral gene transfer and early evolution of tyrosine kinase signaling.</title>
        <authorList>
            <person name="Clarke M."/>
            <person name="Lohan A.J."/>
            <person name="Liu B."/>
            <person name="Lagkouvardos I."/>
            <person name="Roy S."/>
            <person name="Zafar N."/>
            <person name="Bertelli C."/>
            <person name="Schilde C."/>
            <person name="Kianianmomeni A."/>
            <person name="Burglin T.R."/>
            <person name="Frech C."/>
            <person name="Turcotte B."/>
            <person name="Kopec K.O."/>
            <person name="Synnott J.M."/>
            <person name="Choo C."/>
            <person name="Paponov I."/>
            <person name="Finkler A."/>
            <person name="Soon Heng Tan C."/>
            <person name="Hutchins A.P."/>
            <person name="Weinmeier T."/>
            <person name="Rattei T."/>
            <person name="Chu J.S."/>
            <person name="Gimenez G."/>
            <person name="Irimia M."/>
            <person name="Rigden D.J."/>
            <person name="Fitzpatrick D.A."/>
            <person name="Lorenzo-Morales J."/>
            <person name="Bateman A."/>
            <person name="Chiu C.H."/>
            <person name="Tang P."/>
            <person name="Hegemann P."/>
            <person name="Fromm H."/>
            <person name="Raoult D."/>
            <person name="Greub G."/>
            <person name="Miranda-Saavedra D."/>
            <person name="Chen N."/>
            <person name="Nash P."/>
            <person name="Ginger M.L."/>
            <person name="Horn M."/>
            <person name="Schaap P."/>
            <person name="Caler L."/>
            <person name="Loftus B."/>
        </authorList>
    </citation>
    <scope>NUCLEOTIDE SEQUENCE [LARGE SCALE GENOMIC DNA]</scope>
    <source>
        <strain evidence="1 2">Neff</strain>
    </source>
</reference>
<dbReference type="AlphaFoldDB" id="L8GQ57"/>
<evidence type="ECO:0000313" key="1">
    <source>
        <dbReference type="EMBL" id="ELR14788.1"/>
    </source>
</evidence>
<gene>
    <name evidence="1" type="ORF">ACA1_391590</name>
</gene>
<dbReference type="RefSeq" id="XP_004336801.1">
    <property type="nucleotide sequence ID" value="XM_004336753.1"/>
</dbReference>
<sequence length="108" mass="11466">MMVVATSAQLFDVPADADQGAPCPGLYPRVICADCQLGCSYCGAYTGTYDQCVGFCHPTWGWAPNTQVKITYFPYAWQACAEPWTVPAGPNSSGGCICSGYTCFPTNA</sequence>
<dbReference type="GeneID" id="14915418"/>
<name>L8GQ57_ACACF</name>
<keyword evidence="2" id="KW-1185">Reference proteome</keyword>
<protein>
    <submittedName>
        <fullName evidence="1">Uncharacterized protein</fullName>
    </submittedName>
</protein>
<dbReference type="VEuPathDB" id="AmoebaDB:ACA1_391590"/>
<dbReference type="Proteomes" id="UP000011083">
    <property type="component" value="Unassembled WGS sequence"/>
</dbReference>
<dbReference type="KEGG" id="acan:ACA1_391590"/>